<comment type="caution">
    <text evidence="2">The sequence shown here is derived from an EMBL/GenBank/DDBJ whole genome shotgun (WGS) entry which is preliminary data.</text>
</comment>
<dbReference type="AlphaFoldDB" id="A0ABD1FZ54"/>
<proteinExistence type="predicted"/>
<reference evidence="2 3" key="1">
    <citation type="submission" date="2024-06" db="EMBL/GenBank/DDBJ databases">
        <title>A chromosome level genome sequence of Diviner's sage (Salvia divinorum).</title>
        <authorList>
            <person name="Ford S.A."/>
            <person name="Ro D.-K."/>
            <person name="Ness R.W."/>
            <person name="Phillips M.A."/>
        </authorList>
    </citation>
    <scope>NUCLEOTIDE SEQUENCE [LARGE SCALE GENOMIC DNA]</scope>
    <source>
        <strain evidence="2">SAF-2024a</strain>
        <tissue evidence="2">Leaf</tissue>
    </source>
</reference>
<evidence type="ECO:0000313" key="2">
    <source>
        <dbReference type="EMBL" id="KAL1537130.1"/>
    </source>
</evidence>
<accession>A0ABD1FZ54</accession>
<evidence type="ECO:0000256" key="1">
    <source>
        <dbReference type="SAM" id="MobiDB-lite"/>
    </source>
</evidence>
<feature type="region of interest" description="Disordered" evidence="1">
    <location>
        <begin position="1"/>
        <end position="30"/>
    </location>
</feature>
<sequence>MRSLQLSNFRGSERSELSAAGLSPAAREPRRSTVSVIRSSFWGGSLEYMCDADMRARRRRMPVWRSSRVFPAPCAVLNLNVNVYTLKLEKPIGIRFALSV</sequence>
<dbReference type="EMBL" id="JBEAFC010000011">
    <property type="protein sequence ID" value="KAL1537130.1"/>
    <property type="molecule type" value="Genomic_DNA"/>
</dbReference>
<protein>
    <submittedName>
        <fullName evidence="2">Uncharacterized protein</fullName>
    </submittedName>
</protein>
<gene>
    <name evidence="2" type="ORF">AAHA92_29684</name>
</gene>
<dbReference type="Proteomes" id="UP001567538">
    <property type="component" value="Unassembled WGS sequence"/>
</dbReference>
<name>A0ABD1FZ54_SALDI</name>
<feature type="compositionally biased region" description="Polar residues" evidence="1">
    <location>
        <begin position="1"/>
        <end position="10"/>
    </location>
</feature>
<organism evidence="2 3">
    <name type="scientific">Salvia divinorum</name>
    <name type="common">Maria pastora</name>
    <name type="synonym">Diviner's sage</name>
    <dbReference type="NCBI Taxonomy" id="28513"/>
    <lineage>
        <taxon>Eukaryota</taxon>
        <taxon>Viridiplantae</taxon>
        <taxon>Streptophyta</taxon>
        <taxon>Embryophyta</taxon>
        <taxon>Tracheophyta</taxon>
        <taxon>Spermatophyta</taxon>
        <taxon>Magnoliopsida</taxon>
        <taxon>eudicotyledons</taxon>
        <taxon>Gunneridae</taxon>
        <taxon>Pentapetalae</taxon>
        <taxon>asterids</taxon>
        <taxon>lamiids</taxon>
        <taxon>Lamiales</taxon>
        <taxon>Lamiaceae</taxon>
        <taxon>Nepetoideae</taxon>
        <taxon>Mentheae</taxon>
        <taxon>Salviinae</taxon>
        <taxon>Salvia</taxon>
        <taxon>Salvia subgen. Calosphace</taxon>
    </lineage>
</organism>
<keyword evidence="3" id="KW-1185">Reference proteome</keyword>
<evidence type="ECO:0000313" key="3">
    <source>
        <dbReference type="Proteomes" id="UP001567538"/>
    </source>
</evidence>